<gene>
    <name evidence="2" type="ORF">ATN88_21365</name>
</gene>
<dbReference type="SUPFAM" id="SSF141072">
    <property type="entry name" value="CalX-like"/>
    <property type="match status" value="1"/>
</dbReference>
<accession>A0A135IB74</accession>
<dbReference type="OrthoDB" id="5912951at2"/>
<comment type="caution">
    <text evidence="2">The sequence shown here is derived from an EMBL/GenBank/DDBJ whole genome shotgun (WGS) entry which is preliminary data.</text>
</comment>
<dbReference type="RefSeq" id="WP_067412950.1">
    <property type="nucleotide sequence ID" value="NZ_LNTY01000018.1"/>
</dbReference>
<dbReference type="InterPro" id="IPR038081">
    <property type="entry name" value="CalX-like_sf"/>
</dbReference>
<dbReference type="EMBL" id="LNTY01000018">
    <property type="protein sequence ID" value="KXF82614.1"/>
    <property type="molecule type" value="Genomic_DNA"/>
</dbReference>
<keyword evidence="1" id="KW-0732">Signal</keyword>
<feature type="signal peptide" evidence="1">
    <location>
        <begin position="1"/>
        <end position="21"/>
    </location>
</feature>
<evidence type="ECO:0000256" key="1">
    <source>
        <dbReference type="SAM" id="SignalP"/>
    </source>
</evidence>
<dbReference type="Proteomes" id="UP000070529">
    <property type="component" value="Unassembled WGS sequence"/>
</dbReference>
<dbReference type="SUPFAM" id="SSF63829">
    <property type="entry name" value="Calcium-dependent phosphotriesterase"/>
    <property type="match status" value="1"/>
</dbReference>
<evidence type="ECO:0000313" key="2">
    <source>
        <dbReference type="EMBL" id="KXF82614.1"/>
    </source>
</evidence>
<sequence length="364" mass="39120">MKKSTLATLVLSTVFAHQTYAACLGNVYSLNAGRGDVGILVDVQETNKFTGVYNGSRALAVSRAEFSASAMTYDSINNRIYYVSAPRPKTYHVEGLENFVSDDEFNNLSFHGATYDPVQLAYYDPDTKTHTIVGTVPAVFRMAFNATTGQIVASDNMKIFSIDPASGTTTPIADFDSGLISGGFTSWGDFIYYKGELLFVSNTRTFVINESTGAATIKAFHYIDFVTGATLDQNGQMLVAAKNQNVTGNINSTWLWRLNPATGEKASVGLIPARLSALATNTQEDHTCYPPTVFPSEKVNDVGSITTANVEEGQTATFTVNFDKDTAAALDINLQLNNGSAVINSDYSGSVTIEFEDGTSTTAS</sequence>
<proteinExistence type="predicted"/>
<protein>
    <submittedName>
        <fullName evidence="2">Uncharacterized protein</fullName>
    </submittedName>
</protein>
<dbReference type="AlphaFoldDB" id="A0A135IB74"/>
<evidence type="ECO:0000313" key="3">
    <source>
        <dbReference type="Proteomes" id="UP000070529"/>
    </source>
</evidence>
<organism evidence="2 3">
    <name type="scientific">Enterovibrio coralii</name>
    <dbReference type="NCBI Taxonomy" id="294935"/>
    <lineage>
        <taxon>Bacteria</taxon>
        <taxon>Pseudomonadati</taxon>
        <taxon>Pseudomonadota</taxon>
        <taxon>Gammaproteobacteria</taxon>
        <taxon>Vibrionales</taxon>
        <taxon>Vibrionaceae</taxon>
        <taxon>Enterovibrio</taxon>
    </lineage>
</organism>
<feature type="chain" id="PRO_5007465883" evidence="1">
    <location>
        <begin position="22"/>
        <end position="364"/>
    </location>
</feature>
<keyword evidence="3" id="KW-1185">Reference proteome</keyword>
<name>A0A135IB74_9GAMM</name>
<reference evidence="2 3" key="1">
    <citation type="submission" date="2015-11" db="EMBL/GenBank/DDBJ databases">
        <title>Genomic Taxonomy of the Vibrionaceae.</title>
        <authorList>
            <person name="Gomez-Gil B."/>
            <person name="Enciso-Ibarra J."/>
        </authorList>
    </citation>
    <scope>NUCLEOTIDE SEQUENCE [LARGE SCALE GENOMIC DNA]</scope>
    <source>
        <strain evidence="2 3">CAIM 912</strain>
    </source>
</reference>